<comment type="caution">
    <text evidence="1">The sequence shown here is derived from an EMBL/GenBank/DDBJ whole genome shotgun (WGS) entry which is preliminary data.</text>
</comment>
<sequence>ERDANNGIRVKKAEQMNVKKVKKTNKPTSARNAILLEINNKEQLDMIINYLDITKTVYNALILLDNTDEFYECENEGLDLMFYIELLFLHNIIFEDKELQKENIEFEIGHYIMHALKECCLQFFPFILTDKDYSEIYVAWAVWPEANLQLCIWHVLCSLNLQKFVIELVENHLRHHMLLFKSDGTFNTNANEI</sequence>
<organism evidence="1 2">
    <name type="scientific">Cetraspora pellucida</name>
    <dbReference type="NCBI Taxonomy" id="1433469"/>
    <lineage>
        <taxon>Eukaryota</taxon>
        <taxon>Fungi</taxon>
        <taxon>Fungi incertae sedis</taxon>
        <taxon>Mucoromycota</taxon>
        <taxon>Glomeromycotina</taxon>
        <taxon>Glomeromycetes</taxon>
        <taxon>Diversisporales</taxon>
        <taxon>Gigasporaceae</taxon>
        <taxon>Cetraspora</taxon>
    </lineage>
</organism>
<keyword evidence="2" id="KW-1185">Reference proteome</keyword>
<evidence type="ECO:0000313" key="2">
    <source>
        <dbReference type="Proteomes" id="UP000789366"/>
    </source>
</evidence>
<dbReference type="Proteomes" id="UP000789366">
    <property type="component" value="Unassembled WGS sequence"/>
</dbReference>
<dbReference type="EMBL" id="CAJVPW010003019">
    <property type="protein sequence ID" value="CAG8516982.1"/>
    <property type="molecule type" value="Genomic_DNA"/>
</dbReference>
<proteinExistence type="predicted"/>
<feature type="non-terminal residue" evidence="1">
    <location>
        <position position="1"/>
    </location>
</feature>
<gene>
    <name evidence="1" type="ORF">SPELUC_LOCUS3745</name>
</gene>
<name>A0ACA9L8L5_9GLOM</name>
<reference evidence="1" key="1">
    <citation type="submission" date="2021-06" db="EMBL/GenBank/DDBJ databases">
        <authorList>
            <person name="Kallberg Y."/>
            <person name="Tangrot J."/>
            <person name="Rosling A."/>
        </authorList>
    </citation>
    <scope>NUCLEOTIDE SEQUENCE</scope>
    <source>
        <strain evidence="1">28 12/20/2015</strain>
    </source>
</reference>
<accession>A0ACA9L8L5</accession>
<evidence type="ECO:0000313" key="1">
    <source>
        <dbReference type="EMBL" id="CAG8516982.1"/>
    </source>
</evidence>
<protein>
    <submittedName>
        <fullName evidence="1">4653_t:CDS:1</fullName>
    </submittedName>
</protein>